<dbReference type="Proteomes" id="UP000324800">
    <property type="component" value="Unassembled WGS sequence"/>
</dbReference>
<organism evidence="1 2">
    <name type="scientific">Streblomastix strix</name>
    <dbReference type="NCBI Taxonomy" id="222440"/>
    <lineage>
        <taxon>Eukaryota</taxon>
        <taxon>Metamonada</taxon>
        <taxon>Preaxostyla</taxon>
        <taxon>Oxymonadida</taxon>
        <taxon>Streblomastigidae</taxon>
        <taxon>Streblomastix</taxon>
    </lineage>
</organism>
<evidence type="ECO:0000313" key="2">
    <source>
        <dbReference type="Proteomes" id="UP000324800"/>
    </source>
</evidence>
<comment type="caution">
    <text evidence="1">The sequence shown here is derived from an EMBL/GenBank/DDBJ whole genome shotgun (WGS) entry which is preliminary data.</text>
</comment>
<accession>A0A5J4TVU4</accession>
<reference evidence="1 2" key="1">
    <citation type="submission" date="2019-03" db="EMBL/GenBank/DDBJ databases">
        <title>Single cell metagenomics reveals metabolic interactions within the superorganism composed of flagellate Streblomastix strix and complex community of Bacteroidetes bacteria on its surface.</title>
        <authorList>
            <person name="Treitli S.C."/>
            <person name="Kolisko M."/>
            <person name="Husnik F."/>
            <person name="Keeling P."/>
            <person name="Hampl V."/>
        </authorList>
    </citation>
    <scope>NUCLEOTIDE SEQUENCE [LARGE SCALE GENOMIC DNA]</scope>
    <source>
        <strain evidence="1">ST1C</strain>
    </source>
</reference>
<evidence type="ECO:0000313" key="1">
    <source>
        <dbReference type="EMBL" id="KAA6362043.1"/>
    </source>
</evidence>
<dbReference type="AlphaFoldDB" id="A0A5J4TVU4"/>
<gene>
    <name evidence="1" type="ORF">EZS28_042431</name>
</gene>
<sequence>MTRKDDARLRLCLRLHHRFKCYQSYNRLINHLDKYSLIDINAGLQYINANTQLPAITRIINGTSTVAIDLNNYHLNYNLNKAKLTMCGRIIK</sequence>
<name>A0A5J4TVU4_9EUKA</name>
<protein>
    <submittedName>
        <fullName evidence="1">Uncharacterized protein</fullName>
    </submittedName>
</protein>
<dbReference type="EMBL" id="SNRW01024725">
    <property type="protein sequence ID" value="KAA6362043.1"/>
    <property type="molecule type" value="Genomic_DNA"/>
</dbReference>
<proteinExistence type="predicted"/>